<dbReference type="GO" id="GO:0009898">
    <property type="term" value="C:cytoplasmic side of plasma membrane"/>
    <property type="evidence" value="ECO:0007669"/>
    <property type="project" value="TreeGrafter"/>
</dbReference>
<dbReference type="SUPFAM" id="SSF53720">
    <property type="entry name" value="ALDH-like"/>
    <property type="match status" value="1"/>
</dbReference>
<dbReference type="GO" id="GO:0010133">
    <property type="term" value="P:L-proline catabolic process to L-glutamate"/>
    <property type="evidence" value="ECO:0007669"/>
    <property type="project" value="TreeGrafter"/>
</dbReference>
<dbReference type="InterPro" id="IPR011975">
    <property type="entry name" value="PaaN_2"/>
</dbReference>
<keyword evidence="1" id="KW-0560">Oxidoreductase</keyword>
<name>D3F5F5_CONWI</name>
<protein>
    <submittedName>
        <fullName evidence="4">Phenylacetic acid degradation protein paaN</fullName>
    </submittedName>
</protein>
<reference evidence="5" key="2">
    <citation type="submission" date="2010-01" db="EMBL/GenBank/DDBJ databases">
        <title>The complete genome of Conexibacter woesei DSM 14684.</title>
        <authorList>
            <consortium name="US DOE Joint Genome Institute (JGI-PGF)"/>
            <person name="Lucas S."/>
            <person name="Copeland A."/>
            <person name="Lapidus A."/>
            <person name="Glavina del Rio T."/>
            <person name="Dalin E."/>
            <person name="Tice H."/>
            <person name="Bruce D."/>
            <person name="Goodwin L."/>
            <person name="Pitluck S."/>
            <person name="Kyrpides N."/>
            <person name="Mavromatis K."/>
            <person name="Ivanova N."/>
            <person name="Mikhailova N."/>
            <person name="Chertkov O."/>
            <person name="Brettin T."/>
            <person name="Detter J.C."/>
            <person name="Han C."/>
            <person name="Larimer F."/>
            <person name="Land M."/>
            <person name="Hauser L."/>
            <person name="Markowitz V."/>
            <person name="Cheng J.-F."/>
            <person name="Hugenholtz P."/>
            <person name="Woyke T."/>
            <person name="Wu D."/>
            <person name="Pukall R."/>
            <person name="Steenblock K."/>
            <person name="Schneider S."/>
            <person name="Klenk H.-P."/>
            <person name="Eisen J.A."/>
        </authorList>
    </citation>
    <scope>NUCLEOTIDE SEQUENCE [LARGE SCALE GENOMIC DNA]</scope>
    <source>
        <strain evidence="5">DSM 14684 / CIP 108061 / JCM 11494 / NBRC 100937 / ID131577</strain>
    </source>
</reference>
<evidence type="ECO:0000256" key="1">
    <source>
        <dbReference type="ARBA" id="ARBA00023002"/>
    </source>
</evidence>
<dbReference type="KEGG" id="cwo:Cwoe_2197"/>
<evidence type="ECO:0000313" key="5">
    <source>
        <dbReference type="Proteomes" id="UP000008229"/>
    </source>
</evidence>
<gene>
    <name evidence="4" type="ordered locus">Cwoe_2197</name>
</gene>
<proteinExistence type="predicted"/>
<dbReference type="PANTHER" id="PTHR42862">
    <property type="entry name" value="DELTA-1-PYRROLINE-5-CARBOXYLATE DEHYDROGENASE 1, ISOFORM A-RELATED"/>
    <property type="match status" value="1"/>
</dbReference>
<evidence type="ECO:0000256" key="2">
    <source>
        <dbReference type="ARBA" id="ARBA00023027"/>
    </source>
</evidence>
<keyword evidence="5" id="KW-1185">Reference proteome</keyword>
<keyword evidence="2" id="KW-0520">NAD</keyword>
<organism evidence="4 5">
    <name type="scientific">Conexibacter woesei (strain DSM 14684 / CCUG 47730 / CIP 108061 / JCM 11494 / NBRC 100937 / ID131577)</name>
    <dbReference type="NCBI Taxonomy" id="469383"/>
    <lineage>
        <taxon>Bacteria</taxon>
        <taxon>Bacillati</taxon>
        <taxon>Actinomycetota</taxon>
        <taxon>Thermoleophilia</taxon>
        <taxon>Solirubrobacterales</taxon>
        <taxon>Conexibacteraceae</taxon>
        <taxon>Conexibacter</taxon>
    </lineage>
</organism>
<dbReference type="AlphaFoldDB" id="D3F5F5"/>
<dbReference type="InterPro" id="IPR016161">
    <property type="entry name" value="Ald_DH/histidinol_DH"/>
</dbReference>
<accession>D3F5F5</accession>
<dbReference type="eggNOG" id="COG1012">
    <property type="taxonomic scope" value="Bacteria"/>
</dbReference>
<dbReference type="InterPro" id="IPR016162">
    <property type="entry name" value="Ald_DH_N"/>
</dbReference>
<dbReference type="OrthoDB" id="5288459at2"/>
<feature type="domain" description="Aldehyde dehydrogenase" evidence="3">
    <location>
        <begin position="95"/>
        <end position="497"/>
    </location>
</feature>
<evidence type="ECO:0000313" key="4">
    <source>
        <dbReference type="EMBL" id="ADB50622.1"/>
    </source>
</evidence>
<dbReference type="InterPro" id="IPR016163">
    <property type="entry name" value="Ald_DH_C"/>
</dbReference>
<dbReference type="InterPro" id="IPR015590">
    <property type="entry name" value="Aldehyde_DH_dom"/>
</dbReference>
<dbReference type="PANTHER" id="PTHR42862:SF1">
    <property type="entry name" value="DELTA-1-PYRROLINE-5-CARBOXYLATE DEHYDROGENASE 2, ISOFORM A-RELATED"/>
    <property type="match status" value="1"/>
</dbReference>
<dbReference type="STRING" id="469383.Cwoe_2197"/>
<dbReference type="Pfam" id="PF00171">
    <property type="entry name" value="Aldedh"/>
    <property type="match status" value="1"/>
</dbReference>
<sequence>MTVPAPAVETSAEQLVERHRATLDAAVAAIAERGWWSPYAEVPKAYGENALAEGRAAFEAYLGTPFPLDQLGTLEQVGDERSPYGPRLGVTYPRPDVDVLLAAMREAIPAWRDAGAEQRAAVVLEILARLNARSAEIAEAVMHTTGQAPAMAFQAGAPHAQDRALEAVAWAVAEMRRIPSDALWVKPQGKRPPLRMHKRFTVVPRGIALVIGCNTFPTWNGYPGLFASLVCGNPVVVKPSSRAILPLAITVAVAREVLAEAGFSPDLVALAAGRADERLAAELALRPEVRIVDYTGSTGFGEWLEREARQAAVFTEKAGVNTVVIDSTDDYAGMLANLAFTLSLYSGQMCTTTQNLLVPAGGIETDQGPKTFEQVGADLAAAIDGLLGDVGRATAILGAIVSPAIAERLERADTLGDVVLASRRIEHPQFPDADVRTPALVAVSGPQAPAASEEQFGPIALLVPTGSTAESLATLRRTVREHGAITAGVYSTDEAVLAATEEVALEVGVALSANLTQGVYVNQSAAYSDFHGTALNPAANASLADAAFVAPRFGVVQSRRHVEEEG</sequence>
<dbReference type="NCBIfam" id="TIGR02288">
    <property type="entry name" value="PaaN_2"/>
    <property type="match status" value="1"/>
</dbReference>
<reference evidence="4 5" key="1">
    <citation type="journal article" date="2010" name="Stand. Genomic Sci.">
        <title>Complete genome sequence of Conexibacter woesei type strain (ID131577).</title>
        <authorList>
            <person name="Pukall R."/>
            <person name="Lapidus A."/>
            <person name="Glavina Del Rio T."/>
            <person name="Copeland A."/>
            <person name="Tice H."/>
            <person name="Cheng J.-F."/>
            <person name="Lucas S."/>
            <person name="Chen F."/>
            <person name="Nolan M."/>
            <person name="Bruce D."/>
            <person name="Goodwin L."/>
            <person name="Pitluck S."/>
            <person name="Mavromatis K."/>
            <person name="Ivanova N."/>
            <person name="Ovchinnikova G."/>
            <person name="Pati A."/>
            <person name="Chen A."/>
            <person name="Palaniappan K."/>
            <person name="Land M."/>
            <person name="Hauser L."/>
            <person name="Chang Y.-J."/>
            <person name="Jeffries C.D."/>
            <person name="Chain P."/>
            <person name="Meincke L."/>
            <person name="Sims D."/>
            <person name="Brettin T."/>
            <person name="Detter J.C."/>
            <person name="Rohde M."/>
            <person name="Goeker M."/>
            <person name="Bristow J."/>
            <person name="Eisen J.A."/>
            <person name="Markowitz V."/>
            <person name="Kyrpides N.C."/>
            <person name="Klenk H.-P."/>
            <person name="Hugenholtz P."/>
        </authorList>
    </citation>
    <scope>NUCLEOTIDE SEQUENCE [LARGE SCALE GENOMIC DNA]</scope>
    <source>
        <strain evidence="5">DSM 14684 / CIP 108061 / JCM 11494 / NBRC 100937 / ID131577</strain>
    </source>
</reference>
<dbReference type="EMBL" id="CP001854">
    <property type="protein sequence ID" value="ADB50622.1"/>
    <property type="molecule type" value="Genomic_DNA"/>
</dbReference>
<dbReference type="RefSeq" id="WP_012933673.1">
    <property type="nucleotide sequence ID" value="NC_013739.1"/>
</dbReference>
<dbReference type="Proteomes" id="UP000008229">
    <property type="component" value="Chromosome"/>
</dbReference>
<dbReference type="GO" id="GO:0003842">
    <property type="term" value="F:L-glutamate gamma-semialdehyde dehydrogenase activity"/>
    <property type="evidence" value="ECO:0007669"/>
    <property type="project" value="TreeGrafter"/>
</dbReference>
<dbReference type="Gene3D" id="3.40.605.10">
    <property type="entry name" value="Aldehyde Dehydrogenase, Chain A, domain 1"/>
    <property type="match status" value="1"/>
</dbReference>
<dbReference type="Gene3D" id="3.40.309.10">
    <property type="entry name" value="Aldehyde Dehydrogenase, Chain A, domain 2"/>
    <property type="match status" value="1"/>
</dbReference>
<dbReference type="InterPro" id="IPR050485">
    <property type="entry name" value="Proline_metab_enzyme"/>
</dbReference>
<evidence type="ECO:0000259" key="3">
    <source>
        <dbReference type="Pfam" id="PF00171"/>
    </source>
</evidence>
<dbReference type="HOGENOM" id="CLU_036377_1_0_11"/>